<proteinExistence type="inferred from homology"/>
<gene>
    <name evidence="9" type="ORF">LF65_04691</name>
</gene>
<organism evidence="9 10">
    <name type="scientific">Clostridium beijerinckii</name>
    <name type="common">Clostridium MP</name>
    <dbReference type="NCBI Taxonomy" id="1520"/>
    <lineage>
        <taxon>Bacteria</taxon>
        <taxon>Bacillati</taxon>
        <taxon>Bacillota</taxon>
        <taxon>Clostridia</taxon>
        <taxon>Eubacteriales</taxon>
        <taxon>Clostridiaceae</taxon>
        <taxon>Clostridium</taxon>
    </lineage>
</organism>
<keyword evidence="6 7" id="KW-0472">Membrane</keyword>
<evidence type="ECO:0000256" key="7">
    <source>
        <dbReference type="RuleBase" id="RU367016"/>
    </source>
</evidence>
<comment type="subcellular location">
    <subcellularLocation>
        <location evidence="1 7">Cell membrane</location>
        <topology evidence="1 7">Multi-pass membrane protein</topology>
    </subcellularLocation>
</comment>
<evidence type="ECO:0000256" key="2">
    <source>
        <dbReference type="ARBA" id="ARBA00010792"/>
    </source>
</evidence>
<evidence type="ECO:0000256" key="4">
    <source>
        <dbReference type="ARBA" id="ARBA00022692"/>
    </source>
</evidence>
<dbReference type="GO" id="GO:0005886">
    <property type="term" value="C:plasma membrane"/>
    <property type="evidence" value="ECO:0007669"/>
    <property type="project" value="UniProtKB-SubCell"/>
</dbReference>
<evidence type="ECO:0000256" key="5">
    <source>
        <dbReference type="ARBA" id="ARBA00022989"/>
    </source>
</evidence>
<reference evidence="10" key="1">
    <citation type="submission" date="2014-12" db="EMBL/GenBank/DDBJ databases">
        <title>Genome sequence of Clostridium beijerinckii strain 59B.</title>
        <authorList>
            <person name="Little G.T."/>
            <person name="Minton N.P."/>
        </authorList>
    </citation>
    <scope>NUCLEOTIDE SEQUENCE [LARGE SCALE GENOMIC DNA]</scope>
    <source>
        <strain evidence="10">59B</strain>
    </source>
</reference>
<evidence type="ECO:0000256" key="1">
    <source>
        <dbReference type="ARBA" id="ARBA00004651"/>
    </source>
</evidence>
<feature type="domain" description="VTT" evidence="8">
    <location>
        <begin position="47"/>
        <end position="172"/>
    </location>
</feature>
<dbReference type="RefSeq" id="WP_041899326.1">
    <property type="nucleotide sequence ID" value="NZ_CP010086.2"/>
</dbReference>
<evidence type="ECO:0000259" key="8">
    <source>
        <dbReference type="Pfam" id="PF09335"/>
    </source>
</evidence>
<name>A0A0B5QSM8_CLOBE</name>
<dbReference type="OrthoDB" id="9813426at2"/>
<dbReference type="PANTHER" id="PTHR30353">
    <property type="entry name" value="INNER MEMBRANE PROTEIN DEDA-RELATED"/>
    <property type="match status" value="1"/>
</dbReference>
<dbReference type="InterPro" id="IPR032818">
    <property type="entry name" value="DedA-like"/>
</dbReference>
<evidence type="ECO:0000313" key="9">
    <source>
        <dbReference type="EMBL" id="AJH01222.1"/>
    </source>
</evidence>
<dbReference type="Pfam" id="PF09335">
    <property type="entry name" value="VTT_dom"/>
    <property type="match status" value="1"/>
</dbReference>
<feature type="transmembrane region" description="Helical" evidence="7">
    <location>
        <begin position="186"/>
        <end position="205"/>
    </location>
</feature>
<evidence type="ECO:0000256" key="3">
    <source>
        <dbReference type="ARBA" id="ARBA00022475"/>
    </source>
</evidence>
<dbReference type="Proteomes" id="UP000031866">
    <property type="component" value="Chromosome"/>
</dbReference>
<dbReference type="InterPro" id="IPR032816">
    <property type="entry name" value="VTT_dom"/>
</dbReference>
<keyword evidence="5 7" id="KW-1133">Transmembrane helix</keyword>
<dbReference type="EMBL" id="CP010086">
    <property type="protein sequence ID" value="AJH01222.1"/>
    <property type="molecule type" value="Genomic_DNA"/>
</dbReference>
<evidence type="ECO:0000313" key="10">
    <source>
        <dbReference type="Proteomes" id="UP000031866"/>
    </source>
</evidence>
<sequence>MFLYCLNLSLSIDTFLTNFVTNYNDYTYLFLFTIVFCETGLFMAPFLPEESLLFVAGTLASKGLLDILKITLLLTIANIIGECVNYYIGKKFGIKIFKSNNSIIFNKKHITRAQNFYNTHGGKTIIIAKFIPIIRTFIPFLAGTANVKFISFISYNMLGGIPWVVLFIIGGYLFGNIPLVSNNFELVILLIIFISISPSLIAALLKNIKRK</sequence>
<dbReference type="STRING" id="1520.LF65_04691"/>
<feature type="transmembrane region" description="Helical" evidence="7">
    <location>
        <begin position="155"/>
        <end position="174"/>
    </location>
</feature>
<feature type="transmembrane region" description="Helical" evidence="7">
    <location>
        <begin position="26"/>
        <end position="47"/>
    </location>
</feature>
<comment type="similarity">
    <text evidence="2 7">Belongs to the DedA family.</text>
</comment>
<keyword evidence="3 7" id="KW-1003">Cell membrane</keyword>
<evidence type="ECO:0000256" key="6">
    <source>
        <dbReference type="ARBA" id="ARBA00023136"/>
    </source>
</evidence>
<protein>
    <recommendedName>
        <fullName evidence="8">VTT domain-containing protein</fullName>
    </recommendedName>
</protein>
<dbReference type="AlphaFoldDB" id="A0A0B5QSM8"/>
<keyword evidence="4 7" id="KW-0812">Transmembrane</keyword>
<dbReference type="KEGG" id="cbei:LF65_04691"/>
<dbReference type="PANTHER" id="PTHR30353:SF0">
    <property type="entry name" value="TRANSMEMBRANE PROTEIN"/>
    <property type="match status" value="1"/>
</dbReference>
<accession>A0A0B5QSM8</accession>
<feature type="transmembrane region" description="Helical" evidence="7">
    <location>
        <begin position="67"/>
        <end position="88"/>
    </location>
</feature>